<sequence length="189" mass="21211">MVKAGFIVEGASERIVVESQAFRTLLQSCGYELVTPVVDANGGGNLLPHSIEAFLERLNEAGAEEIFILTDLEDELHVQTVRDRVAHERVRFVFVAVKALEAWFLADTQAMNAWLKTDDFFEDAPEQTVEKPWERVKQVAAERGARGPGNKVAFAKKAVTHWGFSIENSSAHPRCPSARELMEFLRNNR</sequence>
<proteinExistence type="predicted"/>
<evidence type="ECO:0008006" key="3">
    <source>
        <dbReference type="Google" id="ProtNLM"/>
    </source>
</evidence>
<protein>
    <recommendedName>
        <fullName evidence="3">DUF4276 family protein</fullName>
    </recommendedName>
</protein>
<evidence type="ECO:0000313" key="1">
    <source>
        <dbReference type="EMBL" id="SEI21724.1"/>
    </source>
</evidence>
<evidence type="ECO:0000313" key="2">
    <source>
        <dbReference type="Proteomes" id="UP000182272"/>
    </source>
</evidence>
<dbReference type="Proteomes" id="UP000182272">
    <property type="component" value="Chromosome I"/>
</dbReference>
<name>A0A1H6P4F7_9PSED</name>
<gene>
    <name evidence="1" type="ORF">SAMN05216581_4601</name>
</gene>
<dbReference type="OrthoDB" id="3034946at2"/>
<dbReference type="EMBL" id="LT629972">
    <property type="protein sequence ID" value="SEI21724.1"/>
    <property type="molecule type" value="Genomic_DNA"/>
</dbReference>
<dbReference type="RefSeq" id="WP_029530122.1">
    <property type="nucleotide sequence ID" value="NZ_LT629972.1"/>
</dbReference>
<dbReference type="AlphaFoldDB" id="A0A1H6P4F7"/>
<organism evidence="1 2">
    <name type="scientific">Pseudomonas asplenii</name>
    <dbReference type="NCBI Taxonomy" id="53407"/>
    <lineage>
        <taxon>Bacteria</taxon>
        <taxon>Pseudomonadati</taxon>
        <taxon>Pseudomonadota</taxon>
        <taxon>Gammaproteobacteria</taxon>
        <taxon>Pseudomonadales</taxon>
        <taxon>Pseudomonadaceae</taxon>
        <taxon>Pseudomonas</taxon>
    </lineage>
</organism>
<reference evidence="1 2" key="1">
    <citation type="submission" date="2016-10" db="EMBL/GenBank/DDBJ databases">
        <authorList>
            <person name="de Groot N.N."/>
        </authorList>
    </citation>
    <scope>NUCLEOTIDE SEQUENCE [LARGE SCALE GENOMIC DNA]</scope>
    <source>
        <strain evidence="1 2">LMG 2158</strain>
    </source>
</reference>
<accession>A0A1H6P4F7</accession>